<dbReference type="OrthoDB" id="944636at2"/>
<evidence type="ECO:0000313" key="2">
    <source>
        <dbReference type="Proteomes" id="UP000184368"/>
    </source>
</evidence>
<reference evidence="1 2" key="1">
    <citation type="submission" date="2016-11" db="EMBL/GenBank/DDBJ databases">
        <authorList>
            <person name="Jaros S."/>
            <person name="Januszkiewicz K."/>
            <person name="Wedrychowicz H."/>
        </authorList>
    </citation>
    <scope>NUCLEOTIDE SEQUENCE [LARGE SCALE GENOMIC DNA]</scope>
    <source>
        <strain evidence="1 2">DSM 26897</strain>
    </source>
</reference>
<name>A0A1M4UWG7_9BACT</name>
<gene>
    <name evidence="1" type="ORF">SAMN05444008_10269</name>
</gene>
<organism evidence="1 2">
    <name type="scientific">Cnuella takakiae</name>
    <dbReference type="NCBI Taxonomy" id="1302690"/>
    <lineage>
        <taxon>Bacteria</taxon>
        <taxon>Pseudomonadati</taxon>
        <taxon>Bacteroidota</taxon>
        <taxon>Chitinophagia</taxon>
        <taxon>Chitinophagales</taxon>
        <taxon>Chitinophagaceae</taxon>
        <taxon>Cnuella</taxon>
    </lineage>
</organism>
<dbReference type="Gene3D" id="2.60.200.20">
    <property type="match status" value="1"/>
</dbReference>
<protein>
    <recommendedName>
        <fullName evidence="3">FHA domain-containing protein</fullName>
    </recommendedName>
</protein>
<dbReference type="EMBL" id="FQUO01000002">
    <property type="protein sequence ID" value="SHE61028.1"/>
    <property type="molecule type" value="Genomic_DNA"/>
</dbReference>
<dbReference type="InterPro" id="IPR008984">
    <property type="entry name" value="SMAD_FHA_dom_sf"/>
</dbReference>
<dbReference type="Proteomes" id="UP000184368">
    <property type="component" value="Unassembled WGS sequence"/>
</dbReference>
<accession>A0A1M4UWG7</accession>
<sequence length="258" mass="28951">MFSKFFKNEEIPSDVKNIRQQLLLFIKDQLQQWEGGEGGNIRSIQLYLFPAEGERSQYAAAVFEGSEDQFREEVQRIADDYALDLPLEWNFELAFAPAPAEAVQAPGLQAAMLVDSRKRKIATQGLRKGYIIVQQGETEQARYQFDAASGKITIGRDKMVQAGDGFHRENKIAFLAQSSQEANRFVSRQHAHVEWSEEVGAFQLFADEGGIPPRNKVKVRTGGNEPVKLQSTHIGYTLQHGDQIILGDSALLEFGYEA</sequence>
<evidence type="ECO:0000313" key="1">
    <source>
        <dbReference type="EMBL" id="SHE61028.1"/>
    </source>
</evidence>
<proteinExistence type="predicted"/>
<keyword evidence="2" id="KW-1185">Reference proteome</keyword>
<dbReference type="STRING" id="1302690.BUE76_13355"/>
<dbReference type="AlphaFoldDB" id="A0A1M4UWG7"/>
<dbReference type="RefSeq" id="WP_073039638.1">
    <property type="nucleotide sequence ID" value="NZ_FQUO01000002.1"/>
</dbReference>
<dbReference type="CDD" id="cd00060">
    <property type="entry name" value="FHA"/>
    <property type="match status" value="1"/>
</dbReference>
<dbReference type="SUPFAM" id="SSF49879">
    <property type="entry name" value="SMAD/FHA domain"/>
    <property type="match status" value="1"/>
</dbReference>
<evidence type="ECO:0008006" key="3">
    <source>
        <dbReference type="Google" id="ProtNLM"/>
    </source>
</evidence>